<gene>
    <name evidence="1" type="ORF">DW912_01065</name>
</gene>
<evidence type="ECO:0008006" key="3">
    <source>
        <dbReference type="Google" id="ProtNLM"/>
    </source>
</evidence>
<comment type="caution">
    <text evidence="1">The sequence shown here is derived from an EMBL/GenBank/DDBJ whole genome shotgun (WGS) entry which is preliminary data.</text>
</comment>
<dbReference type="Proteomes" id="UP000286220">
    <property type="component" value="Unassembled WGS sequence"/>
</dbReference>
<reference evidence="1 2" key="1">
    <citation type="submission" date="2018-08" db="EMBL/GenBank/DDBJ databases">
        <title>A genome reference for cultivated species of the human gut microbiota.</title>
        <authorList>
            <person name="Zou Y."/>
            <person name="Xue W."/>
            <person name="Luo G."/>
        </authorList>
    </citation>
    <scope>NUCLEOTIDE SEQUENCE [LARGE SCALE GENOMIC DNA]</scope>
    <source>
        <strain evidence="1 2">AM42-17AT</strain>
    </source>
</reference>
<dbReference type="RefSeq" id="WP_118332471.1">
    <property type="nucleotide sequence ID" value="NZ_QSFZ01000001.1"/>
</dbReference>
<evidence type="ECO:0000313" key="2">
    <source>
        <dbReference type="Proteomes" id="UP000286220"/>
    </source>
</evidence>
<name>A0A413U8T5_9FIRM</name>
<evidence type="ECO:0000313" key="1">
    <source>
        <dbReference type="EMBL" id="RHA94679.1"/>
    </source>
</evidence>
<organism evidence="1 2">
    <name type="scientific">Agathobacter rectalis</name>
    <dbReference type="NCBI Taxonomy" id="39491"/>
    <lineage>
        <taxon>Bacteria</taxon>
        <taxon>Bacillati</taxon>
        <taxon>Bacillota</taxon>
        <taxon>Clostridia</taxon>
        <taxon>Lachnospirales</taxon>
        <taxon>Lachnospiraceae</taxon>
        <taxon>Agathobacter</taxon>
    </lineage>
</organism>
<proteinExistence type="predicted"/>
<dbReference type="AlphaFoldDB" id="A0A413U8T5"/>
<sequence length="357" mass="41610">MDNLLCLLEKYRCHLNRGNRSSVDFLRDNYSEYISDVKAALSPKDNQLVGAEMCKMVSEQIDTIEKNASLLIEVLELYNKGRIVLASQKAFEVFENMKPQLMQRYSGAYRQEAYFRIRSVNDNNPFALNRKELFHIPFSKNYLVGTERYSMPGHPCLYLASQAELCWYECGKPEKFALSRFDIPQSEDNYMKFIDFSEKLMPLMHSFFCWFHNEEDVEQVRKYLLKYICTYPLRAACSIVVEHPGSRFVEEYTIPQLLLQWVLNDRDFDGIRYESCNSSDEVKCLGGHNLVLVTNNFDKDGYDVNLRANIKVGEPAVFDINSININPNLKDCLMGRDIKEDPFLWGLEDSPNNFEKI</sequence>
<protein>
    <recommendedName>
        <fullName evidence="3">RES domain-containing protein</fullName>
    </recommendedName>
</protein>
<dbReference type="EMBL" id="QSFZ01000001">
    <property type="protein sequence ID" value="RHA94679.1"/>
    <property type="molecule type" value="Genomic_DNA"/>
</dbReference>
<accession>A0A413U8T5</accession>